<name>A0A081BQB4_9BACT</name>
<dbReference type="SUPFAM" id="SSF88723">
    <property type="entry name" value="PIN domain-like"/>
    <property type="match status" value="1"/>
</dbReference>
<dbReference type="Gene3D" id="3.40.50.1010">
    <property type="entry name" value="5'-nuclease"/>
    <property type="match status" value="1"/>
</dbReference>
<evidence type="ECO:0000313" key="2">
    <source>
        <dbReference type="EMBL" id="GAK52580.1"/>
    </source>
</evidence>
<protein>
    <submittedName>
        <fullName evidence="2">PilT protein domain protein</fullName>
    </submittedName>
</protein>
<feature type="domain" description="PIN" evidence="1">
    <location>
        <begin position="3"/>
        <end position="115"/>
    </location>
</feature>
<accession>A0A081BQB4</accession>
<evidence type="ECO:0000259" key="1">
    <source>
        <dbReference type="Pfam" id="PF13470"/>
    </source>
</evidence>
<dbReference type="Proteomes" id="UP000030700">
    <property type="component" value="Unassembled WGS sequence"/>
</dbReference>
<dbReference type="Pfam" id="PF13470">
    <property type="entry name" value="PIN_3"/>
    <property type="match status" value="1"/>
</dbReference>
<dbReference type="HOGENOM" id="CLU_124456_3_0_0"/>
<organism evidence="2 3">
    <name type="scientific">Candidatus Moduliflexus flocculans</name>
    <dbReference type="NCBI Taxonomy" id="1499966"/>
    <lineage>
        <taxon>Bacteria</taxon>
        <taxon>Candidatus Moduliflexota</taxon>
        <taxon>Candidatus Moduliflexia</taxon>
        <taxon>Candidatus Moduliflexales</taxon>
        <taxon>Candidatus Moduliflexaceae</taxon>
    </lineage>
</organism>
<keyword evidence="3" id="KW-1185">Reference proteome</keyword>
<gene>
    <name evidence="2" type="ORF">U14_03832</name>
</gene>
<reference evidence="2 3" key="1">
    <citation type="journal article" date="2015" name="PeerJ">
        <title>First genomic representation of candidate bacterial phylum KSB3 points to enhanced environmental sensing as a trigger of wastewater bulking.</title>
        <authorList>
            <person name="Sekiguchi Y."/>
            <person name="Ohashi A."/>
            <person name="Parks D.H."/>
            <person name="Yamauchi T."/>
            <person name="Tyson G.W."/>
            <person name="Hugenholtz P."/>
        </authorList>
    </citation>
    <scope>NUCLEOTIDE SEQUENCE [LARGE SCALE GENOMIC DNA]</scope>
</reference>
<sequence>MNVLFDTNVVLDVLLDRKPFSAMSSALFAYVEYRKIQGFLCATTITTVYYLSAKMIGISQTNDEIRKLLQLFNIAPVNDFVLKQAISRGFADFEDAVLHESAYCIGLDAIVTRNAADFKLSLISVYTPDELADILRITFSKTHD</sequence>
<dbReference type="InterPro" id="IPR029060">
    <property type="entry name" value="PIN-like_dom_sf"/>
</dbReference>
<evidence type="ECO:0000313" key="3">
    <source>
        <dbReference type="Proteomes" id="UP000030700"/>
    </source>
</evidence>
<proteinExistence type="predicted"/>
<dbReference type="EMBL" id="DF820458">
    <property type="protein sequence ID" value="GAK52580.1"/>
    <property type="molecule type" value="Genomic_DNA"/>
</dbReference>
<dbReference type="STRING" id="1499966.U14_03832"/>
<dbReference type="AlphaFoldDB" id="A0A081BQB4"/>
<dbReference type="InterPro" id="IPR002716">
    <property type="entry name" value="PIN_dom"/>
</dbReference>